<protein>
    <recommendedName>
        <fullName evidence="10">Fluoride-specific ion channel FluC</fullName>
    </recommendedName>
</protein>
<comment type="subcellular location">
    <subcellularLocation>
        <location evidence="1 10">Cell membrane</location>
        <topology evidence="1 10">Multi-pass membrane protein</topology>
    </subcellularLocation>
</comment>
<feature type="binding site" evidence="10">
    <location>
        <position position="74"/>
    </location>
    <ligand>
        <name>Na(+)</name>
        <dbReference type="ChEBI" id="CHEBI:29101"/>
        <note>structural</note>
    </ligand>
</feature>
<evidence type="ECO:0000256" key="10">
    <source>
        <dbReference type="HAMAP-Rule" id="MF_00454"/>
    </source>
</evidence>
<dbReference type="PANTHER" id="PTHR28259:SF1">
    <property type="entry name" value="FLUORIDE EXPORT PROTEIN 1-RELATED"/>
    <property type="match status" value="1"/>
</dbReference>
<keyword evidence="10" id="KW-0813">Transport</keyword>
<feature type="binding site" evidence="10">
    <location>
        <position position="77"/>
    </location>
    <ligand>
        <name>Na(+)</name>
        <dbReference type="ChEBI" id="CHEBI:29101"/>
        <note>structural</note>
    </ligand>
</feature>
<evidence type="ECO:0000313" key="11">
    <source>
        <dbReference type="EMBL" id="MBS4221824.1"/>
    </source>
</evidence>
<sequence length="131" mass="14147">MNLLAVGLGGVVGSLLRYFISTLSFGASDQLFPFHTLLVNLIGSYFLGILTGLNKRIPYIPTYISAAIGTGLIGSFTTFSTFSTEVVKLLQDHYYFMAFSYIIISFLGGLVLAAFGYIQGAGRKGKKVVNI</sequence>
<keyword evidence="12" id="KW-1185">Reference proteome</keyword>
<comment type="caution">
    <text evidence="11">The sequence shown here is derived from an EMBL/GenBank/DDBJ whole genome shotgun (WGS) entry which is preliminary data.</text>
</comment>
<dbReference type="GO" id="GO:0140114">
    <property type="term" value="P:cellular detoxification of fluoride"/>
    <property type="evidence" value="ECO:0007669"/>
    <property type="project" value="UniProtKB-UniRule"/>
</dbReference>
<organism evidence="11 12">
    <name type="scientific">Lederbergia citrea</name>
    <dbReference type="NCBI Taxonomy" id="2833581"/>
    <lineage>
        <taxon>Bacteria</taxon>
        <taxon>Bacillati</taxon>
        <taxon>Bacillota</taxon>
        <taxon>Bacilli</taxon>
        <taxon>Bacillales</taxon>
        <taxon>Bacillaceae</taxon>
        <taxon>Lederbergia</taxon>
    </lineage>
</organism>
<keyword evidence="10" id="KW-0915">Sodium</keyword>
<keyword evidence="5 10" id="KW-0472">Membrane</keyword>
<dbReference type="HAMAP" id="MF_00454">
    <property type="entry name" value="FluC"/>
    <property type="match status" value="1"/>
</dbReference>
<evidence type="ECO:0000256" key="7">
    <source>
        <dbReference type="ARBA" id="ARBA00035120"/>
    </source>
</evidence>
<keyword evidence="4 10" id="KW-1133">Transmembrane helix</keyword>
<dbReference type="GO" id="GO:0062054">
    <property type="term" value="F:fluoride channel activity"/>
    <property type="evidence" value="ECO:0007669"/>
    <property type="project" value="UniProtKB-UniRule"/>
</dbReference>
<dbReference type="AlphaFoldDB" id="A0A942UPS7"/>
<dbReference type="NCBIfam" id="TIGR00494">
    <property type="entry name" value="crcB"/>
    <property type="match status" value="1"/>
</dbReference>
<dbReference type="InterPro" id="IPR003691">
    <property type="entry name" value="FluC"/>
</dbReference>
<comment type="similarity">
    <text evidence="7 10">Belongs to the fluoride channel Fluc/FEX (TC 1.A.43) family.</text>
</comment>
<comment type="function">
    <text evidence="9 10">Fluoride-specific ion channel. Important for reducing fluoride concentration in the cell, thus reducing its toxicity.</text>
</comment>
<name>A0A942UPS7_9BACI</name>
<evidence type="ECO:0000256" key="8">
    <source>
        <dbReference type="ARBA" id="ARBA00035585"/>
    </source>
</evidence>
<dbReference type="Pfam" id="PF02537">
    <property type="entry name" value="CRCB"/>
    <property type="match status" value="1"/>
</dbReference>
<evidence type="ECO:0000256" key="3">
    <source>
        <dbReference type="ARBA" id="ARBA00022692"/>
    </source>
</evidence>
<evidence type="ECO:0000256" key="5">
    <source>
        <dbReference type="ARBA" id="ARBA00023136"/>
    </source>
</evidence>
<feature type="transmembrane region" description="Helical" evidence="10">
    <location>
        <begin position="94"/>
        <end position="118"/>
    </location>
</feature>
<dbReference type="GO" id="GO:0005886">
    <property type="term" value="C:plasma membrane"/>
    <property type="evidence" value="ECO:0007669"/>
    <property type="project" value="UniProtKB-SubCell"/>
</dbReference>
<reference evidence="11 12" key="1">
    <citation type="submission" date="2021-05" db="EMBL/GenBank/DDBJ databases">
        <title>Novel Bacillus species.</title>
        <authorList>
            <person name="Liu G."/>
        </authorList>
    </citation>
    <scope>NUCLEOTIDE SEQUENCE [LARGE SCALE GENOMIC DNA]</scope>
    <source>
        <strain evidence="11 12">FJAT-49682</strain>
    </source>
</reference>
<evidence type="ECO:0000256" key="4">
    <source>
        <dbReference type="ARBA" id="ARBA00022989"/>
    </source>
</evidence>
<keyword evidence="6 10" id="KW-0407">Ion channel</keyword>
<evidence type="ECO:0000313" key="12">
    <source>
        <dbReference type="Proteomes" id="UP000676456"/>
    </source>
</evidence>
<keyword evidence="10" id="KW-0479">Metal-binding</keyword>
<evidence type="ECO:0000256" key="9">
    <source>
        <dbReference type="ARBA" id="ARBA00049940"/>
    </source>
</evidence>
<keyword evidence="2 10" id="KW-1003">Cell membrane</keyword>
<proteinExistence type="inferred from homology"/>
<accession>A0A942UPS7</accession>
<dbReference type="EMBL" id="JAGYPN010000001">
    <property type="protein sequence ID" value="MBS4221824.1"/>
    <property type="molecule type" value="Genomic_DNA"/>
</dbReference>
<comment type="activity regulation">
    <text evidence="10">Na(+) is not transported, but it plays an essential structural role and its presence is essential for fluoride channel function.</text>
</comment>
<evidence type="ECO:0000256" key="1">
    <source>
        <dbReference type="ARBA" id="ARBA00004651"/>
    </source>
</evidence>
<dbReference type="GO" id="GO:0046872">
    <property type="term" value="F:metal ion binding"/>
    <property type="evidence" value="ECO:0007669"/>
    <property type="project" value="UniProtKB-KW"/>
</dbReference>
<evidence type="ECO:0000256" key="6">
    <source>
        <dbReference type="ARBA" id="ARBA00023303"/>
    </source>
</evidence>
<gene>
    <name evidence="10 11" type="primary">crcB</name>
    <name evidence="10" type="synonym">fluC</name>
    <name evidence="11" type="ORF">KHA91_03515</name>
</gene>
<feature type="transmembrane region" description="Helical" evidence="10">
    <location>
        <begin position="60"/>
        <end position="82"/>
    </location>
</feature>
<dbReference type="Proteomes" id="UP000676456">
    <property type="component" value="Unassembled WGS sequence"/>
</dbReference>
<feature type="transmembrane region" description="Helical" evidence="10">
    <location>
        <begin position="36"/>
        <end position="53"/>
    </location>
</feature>
<keyword evidence="3 10" id="KW-0812">Transmembrane</keyword>
<dbReference type="RefSeq" id="WP_213096817.1">
    <property type="nucleotide sequence ID" value="NZ_JAGYPN010000001.1"/>
</dbReference>
<comment type="catalytic activity">
    <reaction evidence="8">
        <text>fluoride(in) = fluoride(out)</text>
        <dbReference type="Rhea" id="RHEA:76159"/>
        <dbReference type="ChEBI" id="CHEBI:17051"/>
    </reaction>
    <physiologicalReaction direction="left-to-right" evidence="8">
        <dbReference type="Rhea" id="RHEA:76160"/>
    </physiologicalReaction>
</comment>
<keyword evidence="10" id="KW-0406">Ion transport</keyword>
<evidence type="ECO:0000256" key="2">
    <source>
        <dbReference type="ARBA" id="ARBA00022475"/>
    </source>
</evidence>
<dbReference type="PANTHER" id="PTHR28259">
    <property type="entry name" value="FLUORIDE EXPORT PROTEIN 1-RELATED"/>
    <property type="match status" value="1"/>
</dbReference>